<dbReference type="AlphaFoldDB" id="A0A1I4UNP4"/>
<protein>
    <submittedName>
        <fullName evidence="2">Uncharacterized protein</fullName>
    </submittedName>
</protein>
<evidence type="ECO:0000313" key="2">
    <source>
        <dbReference type="EMBL" id="SFM90604.1"/>
    </source>
</evidence>
<keyword evidence="1" id="KW-0812">Transmembrane</keyword>
<feature type="transmembrane region" description="Helical" evidence="1">
    <location>
        <begin position="12"/>
        <end position="45"/>
    </location>
</feature>
<dbReference type="STRING" id="487685.SAMN04488696_2813"/>
<accession>A0A1I4UNP4</accession>
<keyword evidence="3" id="KW-1185">Reference proteome</keyword>
<evidence type="ECO:0000256" key="1">
    <source>
        <dbReference type="SAM" id="Phobius"/>
    </source>
</evidence>
<dbReference type="EMBL" id="FOUJ01000007">
    <property type="protein sequence ID" value="SFM90604.1"/>
    <property type="molecule type" value="Genomic_DNA"/>
</dbReference>
<dbReference type="RefSeq" id="WP_091938021.1">
    <property type="nucleotide sequence ID" value="NZ_FOUJ01000007.1"/>
</dbReference>
<sequence length="154" mass="17285">MENAHKMFVSHAGILISGILIVIGIYFGNAVVGTIGYIFMLLMVILNQICAKNLRHCTTDTDKANVEDKKDADVKIKSDSSNATPSVISKLPAPVVISKKYPTAIRTRSGPGTRNVFFANIGTDYKETPDYYHIEEREKKNKHEEDDFTRNMYI</sequence>
<proteinExistence type="predicted"/>
<gene>
    <name evidence="2" type="ORF">SAMN04488696_2813</name>
</gene>
<keyword evidence="1" id="KW-1133">Transmembrane helix</keyword>
<dbReference type="Proteomes" id="UP000198535">
    <property type="component" value="Unassembled WGS sequence"/>
</dbReference>
<name>A0A1I4UNP4_9EURY</name>
<reference evidence="3" key="1">
    <citation type="submission" date="2016-10" db="EMBL/GenBank/DDBJ databases">
        <authorList>
            <person name="Varghese N."/>
            <person name="Submissions S."/>
        </authorList>
    </citation>
    <scope>NUCLEOTIDE SEQUENCE [LARGE SCALE GENOMIC DNA]</scope>
    <source>
        <strain evidence="3">Mob M</strain>
    </source>
</reference>
<organism evidence="2 3">
    <name type="scientific">Methanolobus profundi</name>
    <dbReference type="NCBI Taxonomy" id="487685"/>
    <lineage>
        <taxon>Archaea</taxon>
        <taxon>Methanobacteriati</taxon>
        <taxon>Methanobacteriota</taxon>
        <taxon>Stenosarchaea group</taxon>
        <taxon>Methanomicrobia</taxon>
        <taxon>Methanosarcinales</taxon>
        <taxon>Methanosarcinaceae</taxon>
        <taxon>Methanolobus</taxon>
    </lineage>
</organism>
<evidence type="ECO:0000313" key="3">
    <source>
        <dbReference type="Proteomes" id="UP000198535"/>
    </source>
</evidence>
<keyword evidence="1" id="KW-0472">Membrane</keyword>